<protein>
    <submittedName>
        <fullName evidence="1 2">Uncharacterized protein</fullName>
    </submittedName>
</protein>
<dbReference type="EMBL" id="CM001221">
    <property type="protein sequence ID" value="KEH27703.1"/>
    <property type="molecule type" value="Genomic_DNA"/>
</dbReference>
<organism evidence="1 3">
    <name type="scientific">Medicago truncatula</name>
    <name type="common">Barrel medic</name>
    <name type="synonym">Medicago tribuloides</name>
    <dbReference type="NCBI Taxonomy" id="3880"/>
    <lineage>
        <taxon>Eukaryota</taxon>
        <taxon>Viridiplantae</taxon>
        <taxon>Streptophyta</taxon>
        <taxon>Embryophyta</taxon>
        <taxon>Tracheophyta</taxon>
        <taxon>Spermatophyta</taxon>
        <taxon>Magnoliopsida</taxon>
        <taxon>eudicotyledons</taxon>
        <taxon>Gunneridae</taxon>
        <taxon>Pentapetalae</taxon>
        <taxon>rosids</taxon>
        <taxon>fabids</taxon>
        <taxon>Fabales</taxon>
        <taxon>Fabaceae</taxon>
        <taxon>Papilionoideae</taxon>
        <taxon>50 kb inversion clade</taxon>
        <taxon>NPAAA clade</taxon>
        <taxon>Hologalegina</taxon>
        <taxon>IRL clade</taxon>
        <taxon>Trifolieae</taxon>
        <taxon>Medicago</taxon>
    </lineage>
</organism>
<dbReference type="PaxDb" id="3880-AES95809"/>
<reference evidence="1 3" key="2">
    <citation type="journal article" date="2014" name="BMC Genomics">
        <title>An improved genome release (version Mt4.0) for the model legume Medicago truncatula.</title>
        <authorList>
            <person name="Tang H."/>
            <person name="Krishnakumar V."/>
            <person name="Bidwell S."/>
            <person name="Rosen B."/>
            <person name="Chan A."/>
            <person name="Zhou S."/>
            <person name="Gentzbittel L."/>
            <person name="Childs K.L."/>
            <person name="Yandell M."/>
            <person name="Gundlach H."/>
            <person name="Mayer K.F."/>
            <person name="Schwartz D.C."/>
            <person name="Town C.D."/>
        </authorList>
    </citation>
    <scope>GENOME REANNOTATION</scope>
    <source>
        <strain evidence="1">A17</strain>
        <strain evidence="2 3">cv. Jemalong A17</strain>
    </source>
</reference>
<keyword evidence="3" id="KW-1185">Reference proteome</keyword>
<gene>
    <name evidence="1" type="ordered locus">MTR_5g029775</name>
</gene>
<dbReference type="Proteomes" id="UP000002051">
    <property type="component" value="Chromosome 5"/>
</dbReference>
<reference evidence="1 3" key="1">
    <citation type="journal article" date="2011" name="Nature">
        <title>The Medicago genome provides insight into the evolution of rhizobial symbioses.</title>
        <authorList>
            <person name="Young N.D."/>
            <person name="Debelle F."/>
            <person name="Oldroyd G.E."/>
            <person name="Geurts R."/>
            <person name="Cannon S.B."/>
            <person name="Udvardi M.K."/>
            <person name="Benedito V.A."/>
            <person name="Mayer K.F."/>
            <person name="Gouzy J."/>
            <person name="Schoof H."/>
            <person name="Van de Peer Y."/>
            <person name="Proost S."/>
            <person name="Cook D.R."/>
            <person name="Meyers B.C."/>
            <person name="Spannagl M."/>
            <person name="Cheung F."/>
            <person name="De Mita S."/>
            <person name="Krishnakumar V."/>
            <person name="Gundlach H."/>
            <person name="Zhou S."/>
            <person name="Mudge J."/>
            <person name="Bharti A.K."/>
            <person name="Murray J.D."/>
            <person name="Naoumkina M.A."/>
            <person name="Rosen B."/>
            <person name="Silverstein K.A."/>
            <person name="Tang H."/>
            <person name="Rombauts S."/>
            <person name="Zhao P.X."/>
            <person name="Zhou P."/>
            <person name="Barbe V."/>
            <person name="Bardou P."/>
            <person name="Bechner M."/>
            <person name="Bellec A."/>
            <person name="Berger A."/>
            <person name="Berges H."/>
            <person name="Bidwell S."/>
            <person name="Bisseling T."/>
            <person name="Choisne N."/>
            <person name="Couloux A."/>
            <person name="Denny R."/>
            <person name="Deshpande S."/>
            <person name="Dai X."/>
            <person name="Doyle J.J."/>
            <person name="Dudez A.M."/>
            <person name="Farmer A.D."/>
            <person name="Fouteau S."/>
            <person name="Franken C."/>
            <person name="Gibelin C."/>
            <person name="Gish J."/>
            <person name="Goldstein S."/>
            <person name="Gonzalez A.J."/>
            <person name="Green P.J."/>
            <person name="Hallab A."/>
            <person name="Hartog M."/>
            <person name="Hua A."/>
            <person name="Humphray S.J."/>
            <person name="Jeong D.H."/>
            <person name="Jing Y."/>
            <person name="Jocker A."/>
            <person name="Kenton S.M."/>
            <person name="Kim D.J."/>
            <person name="Klee K."/>
            <person name="Lai H."/>
            <person name="Lang C."/>
            <person name="Lin S."/>
            <person name="Macmil S.L."/>
            <person name="Magdelenat G."/>
            <person name="Matthews L."/>
            <person name="McCorrison J."/>
            <person name="Monaghan E.L."/>
            <person name="Mun J.H."/>
            <person name="Najar F.Z."/>
            <person name="Nicholson C."/>
            <person name="Noirot C."/>
            <person name="O'Bleness M."/>
            <person name="Paule C.R."/>
            <person name="Poulain J."/>
            <person name="Prion F."/>
            <person name="Qin B."/>
            <person name="Qu C."/>
            <person name="Retzel E.F."/>
            <person name="Riddle C."/>
            <person name="Sallet E."/>
            <person name="Samain S."/>
            <person name="Samson N."/>
            <person name="Sanders I."/>
            <person name="Saurat O."/>
            <person name="Scarpelli C."/>
            <person name="Schiex T."/>
            <person name="Segurens B."/>
            <person name="Severin A.J."/>
            <person name="Sherrier D.J."/>
            <person name="Shi R."/>
            <person name="Sims S."/>
            <person name="Singer S.R."/>
            <person name="Sinharoy S."/>
            <person name="Sterck L."/>
            <person name="Viollet A."/>
            <person name="Wang B.B."/>
            <person name="Wang K."/>
            <person name="Wang M."/>
            <person name="Wang X."/>
            <person name="Warfsmann J."/>
            <person name="Weissenbach J."/>
            <person name="White D.D."/>
            <person name="White J.D."/>
            <person name="Wiley G.B."/>
            <person name="Wincker P."/>
            <person name="Xing Y."/>
            <person name="Yang L."/>
            <person name="Yao Z."/>
            <person name="Ying F."/>
            <person name="Zhai J."/>
            <person name="Zhou L."/>
            <person name="Zuber A."/>
            <person name="Denarie J."/>
            <person name="Dixon R.A."/>
            <person name="May G.D."/>
            <person name="Schwartz D.C."/>
            <person name="Rogers J."/>
            <person name="Quetier F."/>
            <person name="Town C.D."/>
            <person name="Roe B.A."/>
        </authorList>
    </citation>
    <scope>NUCLEOTIDE SEQUENCE [LARGE SCALE GENOMIC DNA]</scope>
    <source>
        <strain evidence="1">A17</strain>
        <strain evidence="2 3">cv. Jemalong A17</strain>
    </source>
</reference>
<sequence>MDDKIESLRFLGEGHPGNPEFIHEVVWSIIVSLKNRTQYFKLKVFTCRCCVCVNASQEGAIDLEVIEAVRFGNTHNLISALPEGYCAKVGDIGNTP</sequence>
<accession>A0A072UF06</accession>
<dbReference type="eggNOG" id="KOG1745">
    <property type="taxonomic scope" value="Eukaryota"/>
</dbReference>
<evidence type="ECO:0000313" key="1">
    <source>
        <dbReference type="EMBL" id="KEH27703.1"/>
    </source>
</evidence>
<evidence type="ECO:0000313" key="3">
    <source>
        <dbReference type="Proteomes" id="UP000002051"/>
    </source>
</evidence>
<dbReference type="eggNOG" id="KOG0055">
    <property type="taxonomic scope" value="Eukaryota"/>
</dbReference>
<evidence type="ECO:0000313" key="2">
    <source>
        <dbReference type="EnsemblPlants" id="KEH27703"/>
    </source>
</evidence>
<name>A0A072UF06_MEDTR</name>
<proteinExistence type="predicted"/>
<dbReference type="EnsemblPlants" id="KEH27703">
    <property type="protein sequence ID" value="KEH27703"/>
    <property type="gene ID" value="MTR_5g029775"/>
</dbReference>
<dbReference type="HOGENOM" id="CLU_2362911_0_0_1"/>
<reference evidence="2" key="3">
    <citation type="submission" date="2015-04" db="UniProtKB">
        <authorList>
            <consortium name="EnsemblPlants"/>
        </authorList>
    </citation>
    <scope>IDENTIFICATION</scope>
    <source>
        <strain evidence="2">cv. Jemalong A17</strain>
    </source>
</reference>
<dbReference type="AlphaFoldDB" id="A0A072UF06"/>